<reference evidence="1 2" key="1">
    <citation type="submission" date="2007-04" db="EMBL/GenBank/DDBJ databases">
        <title>Complete genome sequence of Burkholderia multivorans ATCC 17616.</title>
        <authorList>
            <person name="Ohtsubo Y."/>
            <person name="Yamashita A."/>
            <person name="Kurokawa K."/>
            <person name="Takami H."/>
            <person name="Yuhara S."/>
            <person name="Nishiyama E."/>
            <person name="Endo R."/>
            <person name="Miyazaki R."/>
            <person name="Ono A."/>
            <person name="Yano K."/>
            <person name="Ito M."/>
            <person name="Sota M."/>
            <person name="Yuji N."/>
            <person name="Hattori M."/>
            <person name="Tsuda M."/>
        </authorList>
    </citation>
    <scope>NUCLEOTIDE SEQUENCE [LARGE SCALE GENOMIC DNA]</scope>
    <source>
        <strain evidence="2">ATCC 17616 / 249</strain>
    </source>
</reference>
<evidence type="ECO:0000313" key="1">
    <source>
        <dbReference type="EMBL" id="BAG46512.1"/>
    </source>
</evidence>
<dbReference type="Proteomes" id="UP000008815">
    <property type="component" value="Chromosome 2"/>
</dbReference>
<proteinExistence type="predicted"/>
<dbReference type="AlphaFoldDB" id="A0A0H3KSD7"/>
<keyword evidence="2" id="KW-1185">Reference proteome</keyword>
<sequence length="55" mass="5996">MNIVHLKAQGSDLRVIAERVADEFQKVANEMPVEDAIRALCPSHLRAQAAARIAA</sequence>
<accession>A0A0H3KSD7</accession>
<dbReference type="KEGG" id="bmu:Bmul_3846"/>
<dbReference type="HOGENOM" id="CLU_3023157_0_0_4"/>
<organism evidence="1 2">
    <name type="scientific">Burkholderia multivorans (strain ATCC 17616 / 249)</name>
    <dbReference type="NCBI Taxonomy" id="395019"/>
    <lineage>
        <taxon>Bacteria</taxon>
        <taxon>Pseudomonadati</taxon>
        <taxon>Pseudomonadota</taxon>
        <taxon>Betaproteobacteria</taxon>
        <taxon>Burkholderiales</taxon>
        <taxon>Burkholderiaceae</taxon>
        <taxon>Burkholderia</taxon>
        <taxon>Burkholderia cepacia complex</taxon>
    </lineage>
</organism>
<dbReference type="EMBL" id="AP009386">
    <property type="protein sequence ID" value="BAG46512.1"/>
    <property type="molecule type" value="Genomic_DNA"/>
</dbReference>
<gene>
    <name evidence="1" type="ordered locus">BMULJ_04662</name>
</gene>
<dbReference type="KEGG" id="bmj:BMULJ_04662"/>
<evidence type="ECO:0000313" key="2">
    <source>
        <dbReference type="Proteomes" id="UP000008815"/>
    </source>
</evidence>
<name>A0A0H3KSD7_BURM1</name>
<dbReference type="RefSeq" id="WP_012216688.1">
    <property type="nucleotide sequence ID" value="NC_010086.1"/>
</dbReference>
<protein>
    <submittedName>
        <fullName evidence="1">Bacteriophage protein</fullName>
    </submittedName>
</protein>
<dbReference type="STRING" id="395019.BMULJ_04662"/>